<accession>A0A927CRL8</accession>
<evidence type="ECO:0000313" key="10">
    <source>
        <dbReference type="Proteomes" id="UP000632125"/>
    </source>
</evidence>
<dbReference type="PANTHER" id="PTHR34220:SF7">
    <property type="entry name" value="SENSOR HISTIDINE KINASE YPDA"/>
    <property type="match status" value="1"/>
</dbReference>
<dbReference type="InterPro" id="IPR003594">
    <property type="entry name" value="HATPase_dom"/>
</dbReference>
<dbReference type="RefSeq" id="WP_190867203.1">
    <property type="nucleotide sequence ID" value="NZ_JACXIY010000049.1"/>
</dbReference>
<dbReference type="Gene3D" id="3.30.565.10">
    <property type="entry name" value="Histidine kinase-like ATPase, C-terminal domain"/>
    <property type="match status" value="1"/>
</dbReference>
<dbReference type="AlphaFoldDB" id="A0A927CRL8"/>
<evidence type="ECO:0000259" key="8">
    <source>
        <dbReference type="PROSITE" id="PS50885"/>
    </source>
</evidence>
<keyword evidence="5 9" id="KW-0418">Kinase</keyword>
<keyword evidence="6 7" id="KW-0472">Membrane</keyword>
<dbReference type="SUPFAM" id="SSF158472">
    <property type="entry name" value="HAMP domain-like"/>
    <property type="match status" value="1"/>
</dbReference>
<dbReference type="PROSITE" id="PS50885">
    <property type="entry name" value="HAMP"/>
    <property type="match status" value="1"/>
</dbReference>
<keyword evidence="10" id="KW-1185">Reference proteome</keyword>
<dbReference type="Pfam" id="PF06580">
    <property type="entry name" value="His_kinase"/>
    <property type="match status" value="1"/>
</dbReference>
<dbReference type="InterPro" id="IPR036890">
    <property type="entry name" value="HATPase_C_sf"/>
</dbReference>
<protein>
    <submittedName>
        <fullName evidence="9">Histidine kinase</fullName>
    </submittedName>
</protein>
<dbReference type="Pfam" id="PF02518">
    <property type="entry name" value="HATPase_c"/>
    <property type="match status" value="1"/>
</dbReference>
<gene>
    <name evidence="9" type="ORF">IDH41_28285</name>
</gene>
<dbReference type="CDD" id="cd06225">
    <property type="entry name" value="HAMP"/>
    <property type="match status" value="1"/>
</dbReference>
<dbReference type="EMBL" id="JACXIY010000049">
    <property type="protein sequence ID" value="MBD2872484.1"/>
    <property type="molecule type" value="Genomic_DNA"/>
</dbReference>
<dbReference type="SUPFAM" id="SSF55874">
    <property type="entry name" value="ATPase domain of HSP90 chaperone/DNA topoisomerase II/histidine kinase"/>
    <property type="match status" value="1"/>
</dbReference>
<keyword evidence="4" id="KW-0808">Transferase</keyword>
<evidence type="ECO:0000256" key="7">
    <source>
        <dbReference type="SAM" id="Phobius"/>
    </source>
</evidence>
<keyword evidence="7" id="KW-1133">Transmembrane helix</keyword>
<feature type="transmembrane region" description="Helical" evidence="7">
    <location>
        <begin position="9"/>
        <end position="29"/>
    </location>
</feature>
<evidence type="ECO:0000256" key="5">
    <source>
        <dbReference type="ARBA" id="ARBA00022777"/>
    </source>
</evidence>
<evidence type="ECO:0000256" key="1">
    <source>
        <dbReference type="ARBA" id="ARBA00004651"/>
    </source>
</evidence>
<organism evidence="9 10">
    <name type="scientific">Paenibacillus arenilitoris</name>
    <dbReference type="NCBI Taxonomy" id="2772299"/>
    <lineage>
        <taxon>Bacteria</taxon>
        <taxon>Bacillati</taxon>
        <taxon>Bacillota</taxon>
        <taxon>Bacilli</taxon>
        <taxon>Bacillales</taxon>
        <taxon>Paenibacillaceae</taxon>
        <taxon>Paenibacillus</taxon>
    </lineage>
</organism>
<proteinExistence type="predicted"/>
<evidence type="ECO:0000256" key="2">
    <source>
        <dbReference type="ARBA" id="ARBA00022475"/>
    </source>
</evidence>
<feature type="transmembrane region" description="Helical" evidence="7">
    <location>
        <begin position="289"/>
        <end position="308"/>
    </location>
</feature>
<keyword evidence="7" id="KW-0812">Transmembrane</keyword>
<dbReference type="GO" id="GO:0005886">
    <property type="term" value="C:plasma membrane"/>
    <property type="evidence" value="ECO:0007669"/>
    <property type="project" value="UniProtKB-SubCell"/>
</dbReference>
<dbReference type="InterPro" id="IPR050640">
    <property type="entry name" value="Bact_2-comp_sensor_kinase"/>
</dbReference>
<feature type="domain" description="HAMP" evidence="8">
    <location>
        <begin position="309"/>
        <end position="361"/>
    </location>
</feature>
<dbReference type="Gene3D" id="6.10.340.10">
    <property type="match status" value="1"/>
</dbReference>
<name>A0A927CRL8_9BACL</name>
<keyword evidence="2" id="KW-1003">Cell membrane</keyword>
<dbReference type="InterPro" id="IPR003660">
    <property type="entry name" value="HAMP_dom"/>
</dbReference>
<dbReference type="Proteomes" id="UP000632125">
    <property type="component" value="Unassembled WGS sequence"/>
</dbReference>
<dbReference type="GO" id="GO:0000155">
    <property type="term" value="F:phosphorelay sensor kinase activity"/>
    <property type="evidence" value="ECO:0007669"/>
    <property type="project" value="InterPro"/>
</dbReference>
<comment type="caution">
    <text evidence="9">The sequence shown here is derived from an EMBL/GenBank/DDBJ whole genome shotgun (WGS) entry which is preliminary data.</text>
</comment>
<evidence type="ECO:0000256" key="3">
    <source>
        <dbReference type="ARBA" id="ARBA00022553"/>
    </source>
</evidence>
<comment type="subcellular location">
    <subcellularLocation>
        <location evidence="1">Cell membrane</location>
        <topology evidence="1">Multi-pass membrane protein</topology>
    </subcellularLocation>
</comment>
<evidence type="ECO:0000313" key="9">
    <source>
        <dbReference type="EMBL" id="MBD2872484.1"/>
    </source>
</evidence>
<dbReference type="SMART" id="SM00304">
    <property type="entry name" value="HAMP"/>
    <property type="match status" value="1"/>
</dbReference>
<dbReference type="InterPro" id="IPR010559">
    <property type="entry name" value="Sig_transdc_His_kin_internal"/>
</dbReference>
<keyword evidence="3" id="KW-0597">Phosphoprotein</keyword>
<sequence length="583" mass="67500">MELLRNMNLFSKITIVIAILIVPTLLMYVKSNQVATQVIRDELIQSNLSRLTFFLRQMDLINEQLWGTAYILLDDPDALKLMDEGINDFTYDAIRAKEVLQKKVSLQSNAMTWINHLGIYSPVTGAAVSNNPRAQYSMEYFEANLYNDWVYKPLQLGIKEENYFIRHMTKPFTLEKKPKEMNLIVEVAISESNIKKMLKTFGSGKPSAPFFYHPLYQPIYYDRFAQDQETIIEFMHGMELGTEGSSVVRIKEQSYLLCYARSETFGWYLVEFTPLDKVMEPVQNSSDRFYAATALLLLIGVAAAALLYRNVQMPIMQIIHAVKKMRNGNYLHRITKKTNREFSFLYEQFNQMTEEIHNLIEHVYQEQIRVKEATVKQLQSQINPHFLYNNFAFIQSMAMMDNKEAIIAFTQHLSRYYRSTIKYSDTLAPIREEIELVRNYLEILKMQMNGLTYVLRIPPEAEEIKIPRLSLQPLVENAIVHGIENRLGSGRIEVNAVWHEAYLDISVEDDGIGMNESAIKKLNASLRVNSDGYEWSGTWNVHQRLVRRFGEKSGLHISRSELGGLKVAIRIFNTQGEMNNGQI</sequence>
<evidence type="ECO:0000256" key="4">
    <source>
        <dbReference type="ARBA" id="ARBA00022679"/>
    </source>
</evidence>
<reference evidence="9" key="1">
    <citation type="submission" date="2020-09" db="EMBL/GenBank/DDBJ databases">
        <title>A novel bacterium of genus Paenibacillus, isolated from South China Sea.</title>
        <authorList>
            <person name="Huang H."/>
            <person name="Mo K."/>
            <person name="Hu Y."/>
        </authorList>
    </citation>
    <scope>NUCLEOTIDE SEQUENCE</scope>
    <source>
        <strain evidence="9">IB182493</strain>
    </source>
</reference>
<evidence type="ECO:0000256" key="6">
    <source>
        <dbReference type="ARBA" id="ARBA00023136"/>
    </source>
</evidence>
<dbReference type="PANTHER" id="PTHR34220">
    <property type="entry name" value="SENSOR HISTIDINE KINASE YPDA"/>
    <property type="match status" value="1"/>
</dbReference>